<feature type="transmembrane region" description="Helical" evidence="6">
    <location>
        <begin position="214"/>
        <end position="232"/>
    </location>
</feature>
<dbReference type="AlphaFoldDB" id="A0A9W7C841"/>
<feature type="chain" id="PRO_5040893599" evidence="7">
    <location>
        <begin position="25"/>
        <end position="234"/>
    </location>
</feature>
<keyword evidence="9" id="KW-1185">Reference proteome</keyword>
<sequence length="234" mass="25362">MRASTFTFFAALAAVTVMSPQADAFTAQGGSALARKQQKYAASGSLTPSSVSVVKRGGALGAVPGWAAYTNALEEKPLMTKAMTSLVGWALGDFLAQTFINKGPFDVARFATLSAFGFLYHGPSGHYFYNWLDAKIEGTGFKQVFSKVAIDQIFWCPIFMSVFFTYLGLVAGDGPGAIKSKISSDLLSACKGSWKVWPIVHAINFRFIPNKFRLFYINAVQIGFNIFLSIIGTK</sequence>
<evidence type="ECO:0000313" key="8">
    <source>
        <dbReference type="EMBL" id="GMI03597.1"/>
    </source>
</evidence>
<keyword evidence="7" id="KW-0732">Signal</keyword>
<keyword evidence="4 6" id="KW-1133">Transmembrane helix</keyword>
<dbReference type="PANTHER" id="PTHR11266">
    <property type="entry name" value="PEROXISOMAL MEMBRANE PROTEIN 2, PXMP2 MPV17"/>
    <property type="match status" value="1"/>
</dbReference>
<dbReference type="PANTHER" id="PTHR11266:SF17">
    <property type="entry name" value="PROTEIN MPV17"/>
    <property type="match status" value="1"/>
</dbReference>
<protein>
    <submittedName>
        <fullName evidence="8">Uncharacterized protein</fullName>
    </submittedName>
</protein>
<dbReference type="Pfam" id="PF04117">
    <property type="entry name" value="Mpv17_PMP22"/>
    <property type="match status" value="1"/>
</dbReference>
<feature type="signal peptide" evidence="7">
    <location>
        <begin position="1"/>
        <end position="24"/>
    </location>
</feature>
<evidence type="ECO:0000256" key="7">
    <source>
        <dbReference type="SAM" id="SignalP"/>
    </source>
</evidence>
<comment type="caution">
    <text evidence="8">The sequence shown here is derived from an EMBL/GenBank/DDBJ whole genome shotgun (WGS) entry which is preliminary data.</text>
</comment>
<comment type="subcellular location">
    <subcellularLocation>
        <location evidence="1">Membrane</location>
        <topology evidence="1">Multi-pass membrane protein</topology>
    </subcellularLocation>
</comment>
<keyword evidence="3 6" id="KW-0812">Transmembrane</keyword>
<accession>A0A9W7C841</accession>
<name>A0A9W7C841_9STRA</name>
<dbReference type="GO" id="GO:0005737">
    <property type="term" value="C:cytoplasm"/>
    <property type="evidence" value="ECO:0007669"/>
    <property type="project" value="TreeGrafter"/>
</dbReference>
<proteinExistence type="inferred from homology"/>
<dbReference type="InterPro" id="IPR007248">
    <property type="entry name" value="Mpv17_PMP22"/>
</dbReference>
<feature type="transmembrane region" description="Helical" evidence="6">
    <location>
        <begin position="152"/>
        <end position="171"/>
    </location>
</feature>
<evidence type="ECO:0000313" key="9">
    <source>
        <dbReference type="Proteomes" id="UP001165160"/>
    </source>
</evidence>
<organism evidence="8 9">
    <name type="scientific">Triparma verrucosa</name>
    <dbReference type="NCBI Taxonomy" id="1606542"/>
    <lineage>
        <taxon>Eukaryota</taxon>
        <taxon>Sar</taxon>
        <taxon>Stramenopiles</taxon>
        <taxon>Ochrophyta</taxon>
        <taxon>Bolidophyceae</taxon>
        <taxon>Parmales</taxon>
        <taxon>Triparmaceae</taxon>
        <taxon>Triparma</taxon>
    </lineage>
</organism>
<dbReference type="Proteomes" id="UP001165160">
    <property type="component" value="Unassembled WGS sequence"/>
</dbReference>
<evidence type="ECO:0000256" key="3">
    <source>
        <dbReference type="ARBA" id="ARBA00022692"/>
    </source>
</evidence>
<evidence type="ECO:0000256" key="1">
    <source>
        <dbReference type="ARBA" id="ARBA00004141"/>
    </source>
</evidence>
<evidence type="ECO:0000256" key="6">
    <source>
        <dbReference type="RuleBase" id="RU363053"/>
    </source>
</evidence>
<reference evidence="9" key="1">
    <citation type="journal article" date="2023" name="Commun. Biol.">
        <title>Genome analysis of Parmales, the sister group of diatoms, reveals the evolutionary specialization of diatoms from phago-mixotrophs to photoautotrophs.</title>
        <authorList>
            <person name="Ban H."/>
            <person name="Sato S."/>
            <person name="Yoshikawa S."/>
            <person name="Yamada K."/>
            <person name="Nakamura Y."/>
            <person name="Ichinomiya M."/>
            <person name="Sato N."/>
            <person name="Blanc-Mathieu R."/>
            <person name="Endo H."/>
            <person name="Kuwata A."/>
            <person name="Ogata H."/>
        </authorList>
    </citation>
    <scope>NUCLEOTIDE SEQUENCE [LARGE SCALE GENOMIC DNA]</scope>
    <source>
        <strain evidence="9">NIES 3699</strain>
    </source>
</reference>
<comment type="similarity">
    <text evidence="2 6">Belongs to the peroxisomal membrane protein PXMP2/4 family.</text>
</comment>
<evidence type="ECO:0000256" key="5">
    <source>
        <dbReference type="ARBA" id="ARBA00023136"/>
    </source>
</evidence>
<keyword evidence="5 6" id="KW-0472">Membrane</keyword>
<gene>
    <name evidence="8" type="ORF">TrVE_jg12057</name>
</gene>
<dbReference type="EMBL" id="BRXX01000303">
    <property type="protein sequence ID" value="GMI03597.1"/>
    <property type="molecule type" value="Genomic_DNA"/>
</dbReference>
<evidence type="ECO:0000256" key="2">
    <source>
        <dbReference type="ARBA" id="ARBA00006824"/>
    </source>
</evidence>
<dbReference type="GO" id="GO:0016020">
    <property type="term" value="C:membrane"/>
    <property type="evidence" value="ECO:0007669"/>
    <property type="project" value="UniProtKB-SubCell"/>
</dbReference>
<evidence type="ECO:0000256" key="4">
    <source>
        <dbReference type="ARBA" id="ARBA00022989"/>
    </source>
</evidence>